<dbReference type="Gene3D" id="2.70.150.10">
    <property type="entry name" value="Calcium-transporting ATPase, cytoplasmic transduction domain A"/>
    <property type="match status" value="1"/>
</dbReference>
<dbReference type="InterPro" id="IPR059000">
    <property type="entry name" value="ATPase_P-type_domA"/>
</dbReference>
<dbReference type="NCBIfam" id="TIGR01494">
    <property type="entry name" value="ATPase_P-type"/>
    <property type="match status" value="3"/>
</dbReference>
<comment type="subcellular location">
    <subcellularLocation>
        <location evidence="1">Cell membrane</location>
        <topology evidence="1">Multi-pass membrane protein</topology>
    </subcellularLocation>
</comment>
<dbReference type="GO" id="GO:0016887">
    <property type="term" value="F:ATP hydrolysis activity"/>
    <property type="evidence" value="ECO:0007669"/>
    <property type="project" value="InterPro"/>
</dbReference>
<gene>
    <name evidence="14" type="ORF">H8711_00635</name>
</gene>
<dbReference type="SUPFAM" id="SSF81653">
    <property type="entry name" value="Calcium ATPase, transduction domain A"/>
    <property type="match status" value="1"/>
</dbReference>
<keyword evidence="6" id="KW-0067">ATP-binding</keyword>
<comment type="caution">
    <text evidence="14">The sequence shown here is derived from an EMBL/GenBank/DDBJ whole genome shotgun (WGS) entry which is preliminary data.</text>
</comment>
<evidence type="ECO:0000256" key="12">
    <source>
        <dbReference type="SAM" id="Phobius"/>
    </source>
</evidence>
<feature type="transmembrane region" description="Helical" evidence="12">
    <location>
        <begin position="859"/>
        <end position="881"/>
    </location>
</feature>
<name>A0A926DX11_9FIRM</name>
<dbReference type="Pfam" id="PF00122">
    <property type="entry name" value="E1-E2_ATPase"/>
    <property type="match status" value="1"/>
</dbReference>
<evidence type="ECO:0000256" key="4">
    <source>
        <dbReference type="ARBA" id="ARBA00022692"/>
    </source>
</evidence>
<dbReference type="Gene3D" id="1.20.1110.10">
    <property type="entry name" value="Calcium-transporting ATPase, transmembrane domain"/>
    <property type="match status" value="1"/>
</dbReference>
<keyword evidence="8" id="KW-1278">Translocase</keyword>
<dbReference type="InterPro" id="IPR023298">
    <property type="entry name" value="ATPase_P-typ_TM_dom_sf"/>
</dbReference>
<comment type="similarity">
    <text evidence="2">Belongs to the cation transport ATPase (P-type) (TC 3.A.3) family. Type IIA subfamily.</text>
</comment>
<feature type="transmembrane region" description="Helical" evidence="12">
    <location>
        <begin position="828"/>
        <end position="847"/>
    </location>
</feature>
<dbReference type="SUPFAM" id="SSF81660">
    <property type="entry name" value="Metal cation-transporting ATPase, ATP-binding domain N"/>
    <property type="match status" value="1"/>
</dbReference>
<accession>A0A926DX11</accession>
<dbReference type="PRINTS" id="PR00119">
    <property type="entry name" value="CATATPASE"/>
</dbReference>
<dbReference type="FunFam" id="3.40.50.1000:FF:000028">
    <property type="entry name" value="Calcium-transporting P-type ATPase, putative"/>
    <property type="match status" value="1"/>
</dbReference>
<evidence type="ECO:0000256" key="5">
    <source>
        <dbReference type="ARBA" id="ARBA00022741"/>
    </source>
</evidence>
<keyword evidence="5" id="KW-0547">Nucleotide-binding</keyword>
<dbReference type="InterPro" id="IPR006068">
    <property type="entry name" value="ATPase_P-typ_cation-transptr_C"/>
</dbReference>
<dbReference type="PANTHER" id="PTHR43294:SF21">
    <property type="entry name" value="CATION TRANSPORTING ATPASE"/>
    <property type="match status" value="1"/>
</dbReference>
<dbReference type="InterPro" id="IPR001757">
    <property type="entry name" value="P_typ_ATPase"/>
</dbReference>
<dbReference type="SUPFAM" id="SSF56784">
    <property type="entry name" value="HAD-like"/>
    <property type="match status" value="1"/>
</dbReference>
<dbReference type="PRINTS" id="PR00120">
    <property type="entry name" value="HATPASE"/>
</dbReference>
<dbReference type="GO" id="GO:0005388">
    <property type="term" value="F:P-type calcium transporter activity"/>
    <property type="evidence" value="ECO:0007669"/>
    <property type="project" value="UniProtKB-EC"/>
</dbReference>
<keyword evidence="10 12" id="KW-0472">Membrane</keyword>
<keyword evidence="15" id="KW-1185">Reference proteome</keyword>
<dbReference type="EMBL" id="JACRST010000001">
    <property type="protein sequence ID" value="MBC8545443.1"/>
    <property type="molecule type" value="Genomic_DNA"/>
</dbReference>
<dbReference type="InterPro" id="IPR044492">
    <property type="entry name" value="P_typ_ATPase_HD_dom"/>
</dbReference>
<evidence type="ECO:0000256" key="3">
    <source>
        <dbReference type="ARBA" id="ARBA00022475"/>
    </source>
</evidence>
<dbReference type="SFLD" id="SFLDG00002">
    <property type="entry name" value="C1.7:_P-type_atpase_like"/>
    <property type="match status" value="1"/>
</dbReference>
<dbReference type="SFLD" id="SFLDS00003">
    <property type="entry name" value="Haloacid_Dehalogenase"/>
    <property type="match status" value="1"/>
</dbReference>
<dbReference type="InterPro" id="IPR023299">
    <property type="entry name" value="ATPase_P-typ_cyto_dom_N"/>
</dbReference>
<organism evidence="14 15">
    <name type="scientific">Ligaoa zhengdingensis</name>
    <dbReference type="NCBI Taxonomy" id="2763658"/>
    <lineage>
        <taxon>Bacteria</taxon>
        <taxon>Bacillati</taxon>
        <taxon>Bacillota</taxon>
        <taxon>Clostridia</taxon>
        <taxon>Eubacteriales</taxon>
        <taxon>Oscillospiraceae</taxon>
        <taxon>Ligaoa</taxon>
    </lineage>
</organism>
<evidence type="ECO:0000256" key="1">
    <source>
        <dbReference type="ARBA" id="ARBA00004651"/>
    </source>
</evidence>
<dbReference type="Proteomes" id="UP000653127">
    <property type="component" value="Unassembled WGS sequence"/>
</dbReference>
<feature type="transmembrane region" description="Helical" evidence="12">
    <location>
        <begin position="686"/>
        <end position="706"/>
    </location>
</feature>
<evidence type="ECO:0000256" key="10">
    <source>
        <dbReference type="ARBA" id="ARBA00023136"/>
    </source>
</evidence>
<feature type="transmembrane region" description="Helical" evidence="12">
    <location>
        <begin position="790"/>
        <end position="808"/>
    </location>
</feature>
<dbReference type="Gene3D" id="3.40.1110.10">
    <property type="entry name" value="Calcium-transporting ATPase, cytoplasmic domain N"/>
    <property type="match status" value="1"/>
</dbReference>
<evidence type="ECO:0000256" key="7">
    <source>
        <dbReference type="ARBA" id="ARBA00022842"/>
    </source>
</evidence>
<protein>
    <submittedName>
        <fullName evidence="14">Cation-translocating P-type ATPase</fullName>
    </submittedName>
</protein>
<evidence type="ECO:0000256" key="9">
    <source>
        <dbReference type="ARBA" id="ARBA00022989"/>
    </source>
</evidence>
<evidence type="ECO:0000256" key="2">
    <source>
        <dbReference type="ARBA" id="ARBA00005675"/>
    </source>
</evidence>
<dbReference type="AlphaFoldDB" id="A0A926DX11"/>
<keyword evidence="4 12" id="KW-0812">Transmembrane</keyword>
<dbReference type="InterPro" id="IPR023214">
    <property type="entry name" value="HAD_sf"/>
</dbReference>
<dbReference type="FunFam" id="3.40.50.1000:FF:000001">
    <property type="entry name" value="Phospholipid-transporting ATPase IC"/>
    <property type="match status" value="1"/>
</dbReference>
<dbReference type="RefSeq" id="WP_249281596.1">
    <property type="nucleotide sequence ID" value="NZ_JACRST010000001.1"/>
</dbReference>
<feature type="transmembrane region" description="Helical" evidence="12">
    <location>
        <begin position="754"/>
        <end position="778"/>
    </location>
</feature>
<dbReference type="SUPFAM" id="SSF81665">
    <property type="entry name" value="Calcium ATPase, transmembrane domain M"/>
    <property type="match status" value="1"/>
</dbReference>
<dbReference type="InterPro" id="IPR018303">
    <property type="entry name" value="ATPase_P-typ_P_site"/>
</dbReference>
<keyword evidence="7" id="KW-0460">Magnesium</keyword>
<feature type="transmembrane region" description="Helical" evidence="12">
    <location>
        <begin position="712"/>
        <end position="733"/>
    </location>
</feature>
<dbReference type="SFLD" id="SFLDF00027">
    <property type="entry name" value="p-type_atpase"/>
    <property type="match status" value="1"/>
</dbReference>
<dbReference type="Pfam" id="PF00689">
    <property type="entry name" value="Cation_ATPase_C"/>
    <property type="match status" value="1"/>
</dbReference>
<dbReference type="PROSITE" id="PS00154">
    <property type="entry name" value="ATPASE_E1_E2"/>
    <property type="match status" value="1"/>
</dbReference>
<dbReference type="PANTHER" id="PTHR43294">
    <property type="entry name" value="SODIUM/POTASSIUM-TRANSPORTING ATPASE SUBUNIT ALPHA"/>
    <property type="match status" value="1"/>
</dbReference>
<dbReference type="InterPro" id="IPR008250">
    <property type="entry name" value="ATPase_P-typ_transduc_dom_A_sf"/>
</dbReference>
<reference evidence="14" key="1">
    <citation type="submission" date="2020-08" db="EMBL/GenBank/DDBJ databases">
        <title>Genome public.</title>
        <authorList>
            <person name="Liu C."/>
            <person name="Sun Q."/>
        </authorList>
    </citation>
    <scope>NUCLEOTIDE SEQUENCE</scope>
    <source>
        <strain evidence="14">NSJ-31</strain>
    </source>
</reference>
<dbReference type="FunFam" id="1.20.1110.10:FF:000065">
    <property type="entry name" value="Sarcoplasmic/endoplasmic reticulum calcium ATPase 1"/>
    <property type="match status" value="1"/>
</dbReference>
<sequence>MARREAKGGGYGGLTTQQASKRLFEFGENVLESGKRHSAMKMFLGQFKDLMVIILLIATVLSVFMGEAVEALTIVLIVLVNAILGFLQEYRTEKTLDALKEMAAPHAKVIRDGKKTELPAIELVPGDLILLEAGDRVPADAQVIEQSALQADEAMLSGESLPVEKKADQNFEHPSREHDTMVFMGTNIVKGRCKAIVLDTGMRTEMGKIAGLLTGIEEEPTPLQQKLDGMSKYLAFGCLAICAIVAVTGILRGEPIFDMILTGISLAVAAIPEGLPAVVTIALALAVKRMLGRNALIRKLHAVETMGCAGVICSDKTGTLTENRMTVKELYTAQRQVNITGNGAEKAGELICKGSSVGVAAQPDIRLLLDIAVMCNNASLEQESEDLFALHKSKAQWKVAGEPTEAALLIMAAKANVTQKSAAVSYTRVEELPFDSSRKCMSVVVQDRGGSRYLLTKGAPDIILEKCSQYQDDREQKPLLSTVRSSVEDANERMAKKALRVLAFAYRELGPGEEPREEGLTFVGLAGMIDPPRKEAYEAVRKCRRAGIRTVMITGDHKLTASAIASELGILRHNDQVLTGKEIDRMSDGEFEAAVGKTAVFARVSPEHKLRIVRALKKQGNIVAMTGDGVNDAPAVKEADIGVAMGEGGTDVTKEASSVILLDDNFATLVAAIEEGRVIYRNIRKFIRYLLSCNIGEVITMFAGMLMGMPVILLPIQILLINLATDGLPAIALGLEPADKDVMDVKPRSKNESIFSGGLLSTILFRGCLIGLTTVAVFSNFMREFGDLDLARTGAFATLVITQLIHVFECKSEEHGLFGINPLNNKKLILAVLVSAGVLWAAIYLPFLNGIFRTVPLGWHHLATMAVYIMFAPILSSILILSKRRPKNFITQEETAAEP</sequence>
<dbReference type="InterPro" id="IPR036412">
    <property type="entry name" value="HAD-like_sf"/>
</dbReference>
<evidence type="ECO:0000256" key="8">
    <source>
        <dbReference type="ARBA" id="ARBA00022967"/>
    </source>
</evidence>
<feature type="domain" description="Cation-transporting P-type ATPase N-terminal" evidence="13">
    <location>
        <begin position="3"/>
        <end position="67"/>
    </location>
</feature>
<dbReference type="Pfam" id="PF00690">
    <property type="entry name" value="Cation_ATPase_N"/>
    <property type="match status" value="1"/>
</dbReference>
<evidence type="ECO:0000256" key="11">
    <source>
        <dbReference type="ARBA" id="ARBA00048694"/>
    </source>
</evidence>
<keyword evidence="3" id="KW-1003">Cell membrane</keyword>
<evidence type="ECO:0000256" key="6">
    <source>
        <dbReference type="ARBA" id="ARBA00022840"/>
    </source>
</evidence>
<feature type="transmembrane region" description="Helical" evidence="12">
    <location>
        <begin position="263"/>
        <end position="287"/>
    </location>
</feature>
<proteinExistence type="inferred from homology"/>
<dbReference type="GO" id="GO:0005886">
    <property type="term" value="C:plasma membrane"/>
    <property type="evidence" value="ECO:0007669"/>
    <property type="project" value="UniProtKB-SubCell"/>
</dbReference>
<comment type="catalytic activity">
    <reaction evidence="11">
        <text>Ca(2+)(in) + ATP + H2O = Ca(2+)(out) + ADP + phosphate + H(+)</text>
        <dbReference type="Rhea" id="RHEA:18105"/>
        <dbReference type="ChEBI" id="CHEBI:15377"/>
        <dbReference type="ChEBI" id="CHEBI:15378"/>
        <dbReference type="ChEBI" id="CHEBI:29108"/>
        <dbReference type="ChEBI" id="CHEBI:30616"/>
        <dbReference type="ChEBI" id="CHEBI:43474"/>
        <dbReference type="ChEBI" id="CHEBI:456216"/>
        <dbReference type="EC" id="7.2.2.10"/>
    </reaction>
</comment>
<dbReference type="Pfam" id="PF13246">
    <property type="entry name" value="Cation_ATPase"/>
    <property type="match status" value="1"/>
</dbReference>
<dbReference type="SMART" id="SM00831">
    <property type="entry name" value="Cation_ATPase_N"/>
    <property type="match status" value="1"/>
</dbReference>
<dbReference type="InterPro" id="IPR050510">
    <property type="entry name" value="Cation_transp_ATPase_P-type"/>
</dbReference>
<keyword evidence="9 12" id="KW-1133">Transmembrane helix</keyword>
<dbReference type="Gene3D" id="3.40.50.1000">
    <property type="entry name" value="HAD superfamily/HAD-like"/>
    <property type="match status" value="1"/>
</dbReference>
<evidence type="ECO:0000313" key="15">
    <source>
        <dbReference type="Proteomes" id="UP000653127"/>
    </source>
</evidence>
<evidence type="ECO:0000259" key="13">
    <source>
        <dbReference type="SMART" id="SM00831"/>
    </source>
</evidence>
<evidence type="ECO:0000313" key="14">
    <source>
        <dbReference type="EMBL" id="MBC8545443.1"/>
    </source>
</evidence>
<feature type="transmembrane region" description="Helical" evidence="12">
    <location>
        <begin position="233"/>
        <end position="251"/>
    </location>
</feature>
<feature type="transmembrane region" description="Helical" evidence="12">
    <location>
        <begin position="71"/>
        <end position="87"/>
    </location>
</feature>
<dbReference type="GO" id="GO:0005524">
    <property type="term" value="F:ATP binding"/>
    <property type="evidence" value="ECO:0007669"/>
    <property type="project" value="UniProtKB-KW"/>
</dbReference>
<feature type="transmembrane region" description="Helical" evidence="12">
    <location>
        <begin position="47"/>
        <end position="65"/>
    </location>
</feature>
<dbReference type="InterPro" id="IPR004014">
    <property type="entry name" value="ATPase_P-typ_cation-transptr_N"/>
</dbReference>